<dbReference type="GO" id="GO:0003677">
    <property type="term" value="F:DNA binding"/>
    <property type="evidence" value="ECO:0007669"/>
    <property type="project" value="InterPro"/>
</dbReference>
<dbReference type="EMBL" id="GDHF01008071">
    <property type="protein sequence ID" value="JAI44243.1"/>
    <property type="molecule type" value="Transcribed_RNA"/>
</dbReference>
<feature type="domain" description="Tc3 transposase DNA binding" evidence="2">
    <location>
        <begin position="3"/>
        <end position="50"/>
    </location>
</feature>
<proteinExistence type="predicted"/>
<evidence type="ECO:0000313" key="4">
    <source>
        <dbReference type="EMBL" id="JAI44243.1"/>
    </source>
</evidence>
<dbReference type="InterPro" id="IPR025898">
    <property type="entry name" value="Tc3_transposase_DNA-bd_dom"/>
</dbReference>
<name>A0A0K8VZC6_BACLA</name>
<dbReference type="SUPFAM" id="SSF46689">
    <property type="entry name" value="Homeodomain-like"/>
    <property type="match status" value="1"/>
</dbReference>
<dbReference type="InterPro" id="IPR048703">
    <property type="entry name" value="Tnp_Tc3-like_HTH"/>
</dbReference>
<protein>
    <submittedName>
        <fullName evidence="4">Transposable element Tc3 transposase</fullName>
    </submittedName>
</protein>
<evidence type="ECO:0000259" key="3">
    <source>
        <dbReference type="Pfam" id="PF21517"/>
    </source>
</evidence>
<dbReference type="AlphaFoldDB" id="A0A0K8VZC6"/>
<dbReference type="GO" id="GO:0005634">
    <property type="term" value="C:nucleus"/>
    <property type="evidence" value="ECO:0007669"/>
    <property type="project" value="UniProtKB-SubCell"/>
</dbReference>
<accession>A0A0K8VZC6</accession>
<dbReference type="Gene3D" id="1.10.10.10">
    <property type="entry name" value="Winged helix-like DNA-binding domain superfamily/Winged helix DNA-binding domain"/>
    <property type="match status" value="1"/>
</dbReference>
<gene>
    <name evidence="4" type="primary">tc3a_18</name>
    <name evidence="4" type="ORF">c3_g5_i7</name>
</gene>
<dbReference type="Pfam" id="PF11427">
    <property type="entry name" value="HTH_Tnp_Tc3_1"/>
    <property type="match status" value="1"/>
</dbReference>
<dbReference type="InterPro" id="IPR036388">
    <property type="entry name" value="WH-like_DNA-bd_sf"/>
</dbReference>
<feature type="domain" description="Transposable element Tc3 transposase-like DNA-binding HTH" evidence="3">
    <location>
        <begin position="67"/>
        <end position="100"/>
    </location>
</feature>
<dbReference type="Pfam" id="PF21517">
    <property type="entry name" value="HTH_Tnp_Tc3_2_like"/>
    <property type="match status" value="1"/>
</dbReference>
<evidence type="ECO:0000256" key="1">
    <source>
        <dbReference type="ARBA" id="ARBA00004123"/>
    </source>
</evidence>
<dbReference type="InterPro" id="IPR009057">
    <property type="entry name" value="Homeodomain-like_sf"/>
</dbReference>
<organism evidence="4">
    <name type="scientific">Bactrocera latifrons</name>
    <name type="common">Malaysian fruit fly</name>
    <name type="synonym">Chaetodacus latifrons</name>
    <dbReference type="NCBI Taxonomy" id="174628"/>
    <lineage>
        <taxon>Eukaryota</taxon>
        <taxon>Metazoa</taxon>
        <taxon>Ecdysozoa</taxon>
        <taxon>Arthropoda</taxon>
        <taxon>Hexapoda</taxon>
        <taxon>Insecta</taxon>
        <taxon>Pterygota</taxon>
        <taxon>Neoptera</taxon>
        <taxon>Endopterygota</taxon>
        <taxon>Diptera</taxon>
        <taxon>Brachycera</taxon>
        <taxon>Muscomorpha</taxon>
        <taxon>Tephritoidea</taxon>
        <taxon>Tephritidae</taxon>
        <taxon>Bactrocera</taxon>
        <taxon>Bactrocera</taxon>
    </lineage>
</organism>
<reference evidence="4" key="1">
    <citation type="submission" date="2015-06" db="EMBL/GenBank/DDBJ databases">
        <authorList>
            <person name="Hoefler B.C."/>
            <person name="Straight P.D."/>
        </authorList>
    </citation>
    <scope>NUCLEOTIDE SEQUENCE</scope>
</reference>
<dbReference type="Gene3D" id="1.10.10.60">
    <property type="entry name" value="Homeodomain-like"/>
    <property type="match status" value="1"/>
</dbReference>
<sequence length="117" mass="12989">MGRGEQLSEYERGQIEAYRESGLSHRKIAQKIGRSQNVVSNFLRNKAEYGKNMKGGVKHATSAAVRRHIVRAASNSHLSAPKIKEICGVTASMSTVKRVISSADHLKRMKLKKNTVK</sequence>
<evidence type="ECO:0000259" key="2">
    <source>
        <dbReference type="Pfam" id="PF11427"/>
    </source>
</evidence>
<comment type="subcellular location">
    <subcellularLocation>
        <location evidence="1">Nucleus</location>
    </subcellularLocation>
</comment>